<dbReference type="InterPro" id="IPR013154">
    <property type="entry name" value="ADH-like_N"/>
</dbReference>
<accession>A0A2J6TMH9</accession>
<dbReference type="GO" id="GO:0016651">
    <property type="term" value="F:oxidoreductase activity, acting on NAD(P)H"/>
    <property type="evidence" value="ECO:0007669"/>
    <property type="project" value="InterPro"/>
</dbReference>
<dbReference type="OrthoDB" id="48317at2759"/>
<dbReference type="SUPFAM" id="SSF50129">
    <property type="entry name" value="GroES-like"/>
    <property type="match status" value="1"/>
</dbReference>
<dbReference type="STRING" id="1095630.A0A2J6TMH9"/>
<dbReference type="EMBL" id="KZ613769">
    <property type="protein sequence ID" value="PMD64221.1"/>
    <property type="molecule type" value="Genomic_DNA"/>
</dbReference>
<feature type="domain" description="Enoyl reductase (ER)" evidence="5">
    <location>
        <begin position="15"/>
        <end position="313"/>
    </location>
</feature>
<keyword evidence="2" id="KW-0547">Nucleotide-binding</keyword>
<dbReference type="GeneID" id="36592632"/>
<evidence type="ECO:0000256" key="3">
    <source>
        <dbReference type="ARBA" id="ARBA00022857"/>
    </source>
</evidence>
<dbReference type="InterPro" id="IPR047122">
    <property type="entry name" value="Trans-enoyl_RdTase-like"/>
</dbReference>
<dbReference type="CDD" id="cd08249">
    <property type="entry name" value="enoyl_reductase_like"/>
    <property type="match status" value="1"/>
</dbReference>
<dbReference type="Gene3D" id="3.90.180.10">
    <property type="entry name" value="Medium-chain alcohol dehydrogenases, catalytic domain"/>
    <property type="match status" value="2"/>
</dbReference>
<evidence type="ECO:0000256" key="2">
    <source>
        <dbReference type="ARBA" id="ARBA00022741"/>
    </source>
</evidence>
<protein>
    <submittedName>
        <fullName evidence="6">GroES-like protein</fullName>
    </submittedName>
</protein>
<evidence type="ECO:0000256" key="4">
    <source>
        <dbReference type="ARBA" id="ARBA00023002"/>
    </source>
</evidence>
<dbReference type="Gene3D" id="3.40.50.720">
    <property type="entry name" value="NAD(P)-binding Rossmann-like Domain"/>
    <property type="match status" value="2"/>
</dbReference>
<dbReference type="PANTHER" id="PTHR45348">
    <property type="entry name" value="HYPOTHETICAL OXIDOREDUCTASE (EUROFUNG)"/>
    <property type="match status" value="1"/>
</dbReference>
<proteinExistence type="inferred from homology"/>
<dbReference type="Pfam" id="PF08240">
    <property type="entry name" value="ADH_N"/>
    <property type="match status" value="1"/>
</dbReference>
<keyword evidence="7" id="KW-1185">Reference proteome</keyword>
<comment type="similarity">
    <text evidence="1">Belongs to the zinc-containing alcohol dehydrogenase family.</text>
</comment>
<evidence type="ECO:0000259" key="5">
    <source>
        <dbReference type="SMART" id="SM00829"/>
    </source>
</evidence>
<dbReference type="InterPro" id="IPR011032">
    <property type="entry name" value="GroES-like_sf"/>
</dbReference>
<reference evidence="6 7" key="1">
    <citation type="submission" date="2016-04" db="EMBL/GenBank/DDBJ databases">
        <title>A degradative enzymes factory behind the ericoid mycorrhizal symbiosis.</title>
        <authorList>
            <consortium name="DOE Joint Genome Institute"/>
            <person name="Martino E."/>
            <person name="Morin E."/>
            <person name="Grelet G."/>
            <person name="Kuo A."/>
            <person name="Kohler A."/>
            <person name="Daghino S."/>
            <person name="Barry K."/>
            <person name="Choi C."/>
            <person name="Cichocki N."/>
            <person name="Clum A."/>
            <person name="Copeland A."/>
            <person name="Hainaut M."/>
            <person name="Haridas S."/>
            <person name="Labutti K."/>
            <person name="Lindquist E."/>
            <person name="Lipzen A."/>
            <person name="Khouja H.-R."/>
            <person name="Murat C."/>
            <person name="Ohm R."/>
            <person name="Olson A."/>
            <person name="Spatafora J."/>
            <person name="Veneault-Fourrey C."/>
            <person name="Henrissat B."/>
            <person name="Grigoriev I."/>
            <person name="Martin F."/>
            <person name="Perotto S."/>
        </authorList>
    </citation>
    <scope>NUCLEOTIDE SEQUENCE [LARGE SCALE GENOMIC DNA]</scope>
    <source>
        <strain evidence="6 7">E</strain>
    </source>
</reference>
<organism evidence="6 7">
    <name type="scientific">Hyaloscypha bicolor E</name>
    <dbReference type="NCBI Taxonomy" id="1095630"/>
    <lineage>
        <taxon>Eukaryota</taxon>
        <taxon>Fungi</taxon>
        <taxon>Dikarya</taxon>
        <taxon>Ascomycota</taxon>
        <taxon>Pezizomycotina</taxon>
        <taxon>Leotiomycetes</taxon>
        <taxon>Helotiales</taxon>
        <taxon>Hyaloscyphaceae</taxon>
        <taxon>Hyaloscypha</taxon>
        <taxon>Hyaloscypha bicolor</taxon>
    </lineage>
</organism>
<dbReference type="PANTHER" id="PTHR45348:SF1">
    <property type="entry name" value="TRANS-ENOYL REDUCTASE STHE"/>
    <property type="match status" value="1"/>
</dbReference>
<name>A0A2J6TMH9_9HELO</name>
<gene>
    <name evidence="6" type="ORF">K444DRAFT_641014</name>
</gene>
<evidence type="ECO:0000256" key="1">
    <source>
        <dbReference type="ARBA" id="ARBA00008072"/>
    </source>
</evidence>
<dbReference type="InterPro" id="IPR020843">
    <property type="entry name" value="ER"/>
</dbReference>
<evidence type="ECO:0000313" key="6">
    <source>
        <dbReference type="EMBL" id="PMD64221.1"/>
    </source>
</evidence>
<dbReference type="AlphaFoldDB" id="A0A2J6TMH9"/>
<dbReference type="GO" id="GO:0000166">
    <property type="term" value="F:nucleotide binding"/>
    <property type="evidence" value="ECO:0007669"/>
    <property type="project" value="UniProtKB-KW"/>
</dbReference>
<keyword evidence="3" id="KW-0521">NADP</keyword>
<dbReference type="Proteomes" id="UP000235371">
    <property type="component" value="Unassembled WGS sequence"/>
</dbReference>
<dbReference type="SMART" id="SM00829">
    <property type="entry name" value="PKS_ER"/>
    <property type="match status" value="1"/>
</dbReference>
<evidence type="ECO:0000313" key="7">
    <source>
        <dbReference type="Proteomes" id="UP000235371"/>
    </source>
</evidence>
<keyword evidence="4" id="KW-0560">Oxidoreductase</keyword>
<dbReference type="RefSeq" id="XP_024741125.1">
    <property type="nucleotide sequence ID" value="XM_024884555.1"/>
</dbReference>
<sequence>MTVHKLPLKQKAIIGLEDGSLGISHDVDLPRLEEDMILIKNKAVALNPSDTKFVGKLGIPGAVAGMDFAGEVVATGSKCQTATHINIGDRICGAVLGMDPLRPRVGAFADFVGAADIAAMKIPEYISYEQAATLGSSISTIGLALFKSLQVPGTPKNPAKKPVDVLVYGGSSSTGALAIQLLKLRSLKFTLDCISEPETMRFCYQCLGRTGGKYTALEPYPEFLHDRPRTVVPDWVLGPTVWGKEIGWPAPFAREANEENRNFGIEWFQTVQWLLDEGKLKTHPIQLGSGGLDGALEGLEFLRKKQISGRKLIYSLS</sequence>
<dbReference type="InParanoid" id="A0A2J6TMH9"/>